<dbReference type="Proteomes" id="UP000005239">
    <property type="component" value="Unassembled WGS sequence"/>
</dbReference>
<evidence type="ECO:0000313" key="2">
    <source>
        <dbReference type="EnsemblMetazoa" id="PPA04854.1"/>
    </source>
</evidence>
<proteinExistence type="predicted"/>
<dbReference type="Gene3D" id="3.10.100.10">
    <property type="entry name" value="Mannose-Binding Protein A, subunit A"/>
    <property type="match status" value="1"/>
</dbReference>
<organism evidence="2 3">
    <name type="scientific">Pristionchus pacificus</name>
    <name type="common">Parasitic nematode worm</name>
    <dbReference type="NCBI Taxonomy" id="54126"/>
    <lineage>
        <taxon>Eukaryota</taxon>
        <taxon>Metazoa</taxon>
        <taxon>Ecdysozoa</taxon>
        <taxon>Nematoda</taxon>
        <taxon>Chromadorea</taxon>
        <taxon>Rhabditida</taxon>
        <taxon>Rhabditina</taxon>
        <taxon>Diplogasteromorpha</taxon>
        <taxon>Diplogasteroidea</taxon>
        <taxon>Neodiplogasteridae</taxon>
        <taxon>Pristionchus</taxon>
    </lineage>
</organism>
<name>A0A2A6CES5_PRIPA</name>
<protein>
    <submittedName>
        <fullName evidence="2">C-type lectin domain-containing protein</fullName>
    </submittedName>
</protein>
<accession>A0A8R1U536</accession>
<dbReference type="InterPro" id="IPR050976">
    <property type="entry name" value="Snaclec"/>
</dbReference>
<reference evidence="3" key="1">
    <citation type="journal article" date="2008" name="Nat. Genet.">
        <title>The Pristionchus pacificus genome provides a unique perspective on nematode lifestyle and parasitism.</title>
        <authorList>
            <person name="Dieterich C."/>
            <person name="Clifton S.W."/>
            <person name="Schuster L.N."/>
            <person name="Chinwalla A."/>
            <person name="Delehaunty K."/>
            <person name="Dinkelacker I."/>
            <person name="Fulton L."/>
            <person name="Fulton R."/>
            <person name="Godfrey J."/>
            <person name="Minx P."/>
            <person name="Mitreva M."/>
            <person name="Roeseler W."/>
            <person name="Tian H."/>
            <person name="Witte H."/>
            <person name="Yang S.P."/>
            <person name="Wilson R.K."/>
            <person name="Sommer R.J."/>
        </authorList>
    </citation>
    <scope>NUCLEOTIDE SEQUENCE [LARGE SCALE GENOMIC DNA]</scope>
    <source>
        <strain evidence="3">PS312</strain>
    </source>
</reference>
<keyword evidence="1" id="KW-1015">Disulfide bond</keyword>
<dbReference type="InterPro" id="IPR016187">
    <property type="entry name" value="CTDL_fold"/>
</dbReference>
<dbReference type="EnsemblMetazoa" id="PPA04854.1">
    <property type="protein sequence ID" value="PPA04854.1"/>
    <property type="gene ID" value="WBGene00094408"/>
</dbReference>
<dbReference type="Pfam" id="PF00059">
    <property type="entry name" value="Lectin_C"/>
    <property type="match status" value="1"/>
</dbReference>
<dbReference type="AlphaFoldDB" id="A0A2A6CES5"/>
<dbReference type="PANTHER" id="PTHR22991:SF40">
    <property type="entry name" value="PROTEIN CBG13490"/>
    <property type="match status" value="1"/>
</dbReference>
<dbReference type="InterPro" id="IPR001304">
    <property type="entry name" value="C-type_lectin-like"/>
</dbReference>
<evidence type="ECO:0000256" key="1">
    <source>
        <dbReference type="ARBA" id="ARBA00023157"/>
    </source>
</evidence>
<reference evidence="2" key="2">
    <citation type="submission" date="2022-06" db="UniProtKB">
        <authorList>
            <consortium name="EnsemblMetazoa"/>
        </authorList>
    </citation>
    <scope>IDENTIFICATION</scope>
    <source>
        <strain evidence="2">PS312</strain>
    </source>
</reference>
<dbReference type="CDD" id="cd00037">
    <property type="entry name" value="CLECT"/>
    <property type="match status" value="1"/>
</dbReference>
<sequence length="160" mass="17997">MRVAVFCLGVIISSVSGYCPSLEYTLTGETCIRALQLWTNDTIINLQPQSQRDCGLDGASLPIIKNAEDNDFFNQVANNIDEIAGWNNYLMLGLVCNPWTHELRWQDGSAVDYTPGLNMNFDCTKYTAVSRTKFGDWKLVSVADTWSYTVFCVTDPKYIN</sequence>
<accession>A0A2A6CES5</accession>
<dbReference type="SUPFAM" id="SSF56436">
    <property type="entry name" value="C-type lectin-like"/>
    <property type="match status" value="1"/>
</dbReference>
<dbReference type="InterPro" id="IPR016186">
    <property type="entry name" value="C-type_lectin-like/link_sf"/>
</dbReference>
<gene>
    <name evidence="2" type="primary">WBGene00094408</name>
</gene>
<keyword evidence="3" id="KW-1185">Reference proteome</keyword>
<dbReference type="PANTHER" id="PTHR22991">
    <property type="entry name" value="PROTEIN CBG13490"/>
    <property type="match status" value="1"/>
</dbReference>
<evidence type="ECO:0000313" key="3">
    <source>
        <dbReference type="Proteomes" id="UP000005239"/>
    </source>
</evidence>